<reference evidence="3 4" key="1">
    <citation type="submission" date="2016-07" db="EMBL/GenBank/DDBJ databases">
        <title>Multiple horizontal gene transfer events from other fungi enriched the ability of initially mycotrophic Trichoderma (Ascomycota) to feed on dead plant biomass.</title>
        <authorList>
            <consortium name="DOE Joint Genome Institute"/>
            <person name="Aerts A."/>
            <person name="Atanasova L."/>
            <person name="Chenthamara K."/>
            <person name="Zhang J."/>
            <person name="Grujic M."/>
            <person name="Henrissat B."/>
            <person name="Kuo A."/>
            <person name="Salamov A."/>
            <person name="Lipzen A."/>
            <person name="Labutti K."/>
            <person name="Barry K."/>
            <person name="Miao Y."/>
            <person name="Rahimi M.J."/>
            <person name="Shen Q."/>
            <person name="Grigoriev I.V."/>
            <person name="Kubicek C.P."/>
            <person name="Druzhinina I.S."/>
        </authorList>
    </citation>
    <scope>NUCLEOTIDE SEQUENCE [LARGE SCALE GENOMIC DNA]</scope>
    <source>
        <strain evidence="3 4">CBS 433.97</strain>
    </source>
</reference>
<evidence type="ECO:0000256" key="1">
    <source>
        <dbReference type="SAM" id="MobiDB-lite"/>
    </source>
</evidence>
<feature type="compositionally biased region" description="Acidic residues" evidence="1">
    <location>
        <begin position="593"/>
        <end position="602"/>
    </location>
</feature>
<proteinExistence type="predicted"/>
<evidence type="ECO:0000313" key="4">
    <source>
        <dbReference type="Proteomes" id="UP000240493"/>
    </source>
</evidence>
<keyword evidence="4" id="KW-1185">Reference proteome</keyword>
<organism evidence="3 4">
    <name type="scientific">Trichoderma asperellum (strain ATCC 204424 / CBS 433.97 / NBRC 101777)</name>
    <dbReference type="NCBI Taxonomy" id="1042311"/>
    <lineage>
        <taxon>Eukaryota</taxon>
        <taxon>Fungi</taxon>
        <taxon>Dikarya</taxon>
        <taxon>Ascomycota</taxon>
        <taxon>Pezizomycotina</taxon>
        <taxon>Sordariomycetes</taxon>
        <taxon>Hypocreomycetidae</taxon>
        <taxon>Hypocreales</taxon>
        <taxon>Hypocreaceae</taxon>
        <taxon>Trichoderma</taxon>
    </lineage>
</organism>
<keyword evidence="2" id="KW-0812">Transmembrane</keyword>
<feature type="transmembrane region" description="Helical" evidence="2">
    <location>
        <begin position="189"/>
        <end position="209"/>
    </location>
</feature>
<dbReference type="Proteomes" id="UP000240493">
    <property type="component" value="Unassembled WGS sequence"/>
</dbReference>
<sequence length="644" mass="69486">MAKPKYSAYSSNLQKAEVAVNKNENEKPRIGAYTSILLAAAIPSLLVLSVTGVLIGLTLKHRVIINTGLPELQTSPSGNNTAARPNNFDSLIQTGGPNAYYIEFNPSSLSTIASVTGKFIPYLSSAVTGIAAFFAANTIHKITEKEQDAKLLTPKQMSILLGLLLSGWLGMWDSICYRARRGNRFNGPLLTVVITLTFTTLLGFVIPIIDTWFGIVVVPKEQTQIQVISPPAHAYGRGLSGECIAHTNEDAPCNIEVSQMESSLQSSSEGFKIANNISTTNVVNQFSASPSQTILYLADAAGSSDLDYKAGTFAASVQCQSITYQCTKDTDVGNSDYNCTKALAGSFNEPDNNPDDAEIFYNPSGARLFTDSSLTKTTRFSFQNPVYFAAWATRVQIDSNAFLNDTGIIASSNIPDVYNWILNCSATFYEATYAWVNGSAISLNTTLANSTMGGILSAPLSDQHANDLMQVATNLASVSNNSAEIATITANYIAHIALSLSIGAISNRSNLLEQSRSTLLLTRVPTIPFYLLIAFKFVYVLGVVLFAIAAIILTHPSESAGIKAKLTIDGLMTTIFREDKIKSSPTVNSEDRTESEEPEQQEELQVGSGVIGEGDIKVSIVKENEDWSYAAVIRDKNEKVVKIV</sequence>
<keyword evidence="2" id="KW-1133">Transmembrane helix</keyword>
<dbReference type="STRING" id="1042311.A0A2T3YXB3"/>
<gene>
    <name evidence="3" type="ORF">M441DRAFT_39983</name>
</gene>
<name>A0A2T3YXB3_TRIA4</name>
<feature type="region of interest" description="Disordered" evidence="1">
    <location>
        <begin position="583"/>
        <end position="610"/>
    </location>
</feature>
<dbReference type="EMBL" id="KZ679268">
    <property type="protein sequence ID" value="PTB37177.1"/>
    <property type="molecule type" value="Genomic_DNA"/>
</dbReference>
<evidence type="ECO:0000256" key="2">
    <source>
        <dbReference type="SAM" id="Phobius"/>
    </source>
</evidence>
<protein>
    <submittedName>
        <fullName evidence="3">Uncharacterized protein</fullName>
    </submittedName>
</protein>
<feature type="transmembrane region" description="Helical" evidence="2">
    <location>
        <begin position="529"/>
        <end position="553"/>
    </location>
</feature>
<accession>A0A2T3YXB3</accession>
<keyword evidence="2" id="KW-0472">Membrane</keyword>
<dbReference type="OrthoDB" id="3344043at2759"/>
<evidence type="ECO:0000313" key="3">
    <source>
        <dbReference type="EMBL" id="PTB37177.1"/>
    </source>
</evidence>
<dbReference type="AlphaFoldDB" id="A0A2T3YXB3"/>
<feature type="transmembrane region" description="Helical" evidence="2">
    <location>
        <begin position="30"/>
        <end position="57"/>
    </location>
</feature>